<comment type="caution">
    <text evidence="8">The sequence shown here is derived from an EMBL/GenBank/DDBJ whole genome shotgun (WGS) entry which is preliminary data.</text>
</comment>
<feature type="domain" description="Ribosome maturation factor RimM PRC barrel" evidence="7">
    <location>
        <begin position="114"/>
        <end position="182"/>
    </location>
</feature>
<dbReference type="Pfam" id="PF24986">
    <property type="entry name" value="PRC_RimM"/>
    <property type="match status" value="1"/>
</dbReference>
<comment type="subunit">
    <text evidence="5">Binds ribosomal protein uS19.</text>
</comment>
<name>A0ABR5PVL7_9LACO</name>
<gene>
    <name evidence="5" type="primary">rimM</name>
    <name evidence="8" type="ORF">FC38_GL000246</name>
</gene>
<dbReference type="InterPro" id="IPR011033">
    <property type="entry name" value="PRC_barrel-like_sf"/>
</dbReference>
<keyword evidence="4 5" id="KW-0143">Chaperone</keyword>
<dbReference type="HAMAP" id="MF_00014">
    <property type="entry name" value="Ribosome_mat_RimM"/>
    <property type="match status" value="1"/>
</dbReference>
<dbReference type="Pfam" id="PF01782">
    <property type="entry name" value="RimM"/>
    <property type="match status" value="1"/>
</dbReference>
<comment type="domain">
    <text evidence="5">The PRC barrel domain binds ribosomal protein uS19.</text>
</comment>
<dbReference type="Proteomes" id="UP000051521">
    <property type="component" value="Unassembled WGS sequence"/>
</dbReference>
<sequence length="186" mass="21675">MASNFFYSLELMRLYMEFYDVAKILTTHGLNGEIKVSAITDFPEERFEPGVVLHLKQDPTKQLTVKSSRPFKQFWLVQFDEVPSIEEAEKLRGQILVISEADRQELPEGMYYYKDILDCQVKDNETDKLIGKIVEIESPGANDIWLVRETDGKEFWLPYIDQVVKKVDIANKVVYVELMEGLRDED</sequence>
<evidence type="ECO:0000313" key="8">
    <source>
        <dbReference type="EMBL" id="KRN13256.1"/>
    </source>
</evidence>
<keyword evidence="2 5" id="KW-0690">Ribosome biogenesis</keyword>
<feature type="domain" description="RimM N-terminal" evidence="6">
    <location>
        <begin position="21"/>
        <end position="101"/>
    </location>
</feature>
<keyword evidence="3 5" id="KW-0698">rRNA processing</keyword>
<keyword evidence="1 5" id="KW-0963">Cytoplasm</keyword>
<dbReference type="InterPro" id="IPR009000">
    <property type="entry name" value="Transl_B-barrel_sf"/>
</dbReference>
<evidence type="ECO:0000256" key="2">
    <source>
        <dbReference type="ARBA" id="ARBA00022517"/>
    </source>
</evidence>
<dbReference type="EMBL" id="AYZO01000010">
    <property type="protein sequence ID" value="KRN13256.1"/>
    <property type="molecule type" value="Genomic_DNA"/>
</dbReference>
<evidence type="ECO:0000256" key="3">
    <source>
        <dbReference type="ARBA" id="ARBA00022552"/>
    </source>
</evidence>
<evidence type="ECO:0000256" key="4">
    <source>
        <dbReference type="ARBA" id="ARBA00023186"/>
    </source>
</evidence>
<organism evidence="8 9">
    <name type="scientific">Lactobacillus gigeriorum DSM 23908 = CRBIP 24.85</name>
    <dbReference type="NCBI Taxonomy" id="1423751"/>
    <lineage>
        <taxon>Bacteria</taxon>
        <taxon>Bacillati</taxon>
        <taxon>Bacillota</taxon>
        <taxon>Bacilli</taxon>
        <taxon>Lactobacillales</taxon>
        <taxon>Lactobacillaceae</taxon>
        <taxon>Lactobacillus</taxon>
    </lineage>
</organism>
<evidence type="ECO:0000313" key="9">
    <source>
        <dbReference type="Proteomes" id="UP000051521"/>
    </source>
</evidence>
<dbReference type="InterPro" id="IPR011961">
    <property type="entry name" value="RimM"/>
</dbReference>
<comment type="similarity">
    <text evidence="5">Belongs to the RimM family.</text>
</comment>
<accession>A0ABR5PVL7</accession>
<dbReference type="Gene3D" id="2.30.30.240">
    <property type="entry name" value="PRC-barrel domain"/>
    <property type="match status" value="1"/>
</dbReference>
<dbReference type="NCBIfam" id="TIGR02273">
    <property type="entry name" value="16S_RimM"/>
    <property type="match status" value="1"/>
</dbReference>
<dbReference type="InterPro" id="IPR002676">
    <property type="entry name" value="RimM_N"/>
</dbReference>
<dbReference type="PANTHER" id="PTHR33692">
    <property type="entry name" value="RIBOSOME MATURATION FACTOR RIMM"/>
    <property type="match status" value="1"/>
</dbReference>
<dbReference type="PANTHER" id="PTHR33692:SF1">
    <property type="entry name" value="RIBOSOME MATURATION FACTOR RIMM"/>
    <property type="match status" value="1"/>
</dbReference>
<evidence type="ECO:0000256" key="1">
    <source>
        <dbReference type="ARBA" id="ARBA00022490"/>
    </source>
</evidence>
<dbReference type="Gene3D" id="2.40.30.60">
    <property type="entry name" value="RimM"/>
    <property type="match status" value="1"/>
</dbReference>
<evidence type="ECO:0000259" key="7">
    <source>
        <dbReference type="Pfam" id="PF24986"/>
    </source>
</evidence>
<dbReference type="InterPro" id="IPR056792">
    <property type="entry name" value="PRC_RimM"/>
</dbReference>
<comment type="subcellular location">
    <subcellularLocation>
        <location evidence="5">Cytoplasm</location>
    </subcellularLocation>
</comment>
<dbReference type="SUPFAM" id="SSF50346">
    <property type="entry name" value="PRC-barrel domain"/>
    <property type="match status" value="1"/>
</dbReference>
<dbReference type="SUPFAM" id="SSF50447">
    <property type="entry name" value="Translation proteins"/>
    <property type="match status" value="1"/>
</dbReference>
<proteinExistence type="inferred from homology"/>
<reference evidence="8 9" key="1">
    <citation type="journal article" date="2015" name="Genome Announc.">
        <title>Expanding the biotechnology potential of lactobacilli through comparative genomics of 213 strains and associated genera.</title>
        <authorList>
            <person name="Sun Z."/>
            <person name="Harris H.M."/>
            <person name="McCann A."/>
            <person name="Guo C."/>
            <person name="Argimon S."/>
            <person name="Zhang W."/>
            <person name="Yang X."/>
            <person name="Jeffery I.B."/>
            <person name="Cooney J.C."/>
            <person name="Kagawa T.F."/>
            <person name="Liu W."/>
            <person name="Song Y."/>
            <person name="Salvetti E."/>
            <person name="Wrobel A."/>
            <person name="Rasinkangas P."/>
            <person name="Parkhill J."/>
            <person name="Rea M.C."/>
            <person name="O'Sullivan O."/>
            <person name="Ritari J."/>
            <person name="Douillard F.P."/>
            <person name="Paul Ross R."/>
            <person name="Yang R."/>
            <person name="Briner A.E."/>
            <person name="Felis G.E."/>
            <person name="de Vos W.M."/>
            <person name="Barrangou R."/>
            <person name="Klaenhammer T.R."/>
            <person name="Caufield P.W."/>
            <person name="Cui Y."/>
            <person name="Zhang H."/>
            <person name="O'Toole P.W."/>
        </authorList>
    </citation>
    <scope>NUCLEOTIDE SEQUENCE [LARGE SCALE GENOMIC DNA]</scope>
    <source>
        <strain evidence="8 9">DSM 23908</strain>
    </source>
</reference>
<protein>
    <recommendedName>
        <fullName evidence="5">Ribosome maturation factor RimM</fullName>
    </recommendedName>
</protein>
<evidence type="ECO:0000259" key="6">
    <source>
        <dbReference type="Pfam" id="PF01782"/>
    </source>
</evidence>
<keyword evidence="9" id="KW-1185">Reference proteome</keyword>
<comment type="function">
    <text evidence="5">An accessory protein needed during the final step in the assembly of 30S ribosomal subunit, possibly for assembly of the head region. Essential for efficient processing of 16S rRNA. May be needed both before and after RbfA during the maturation of 16S rRNA. It has affinity for free ribosomal 30S subunits but not for 70S ribosomes.</text>
</comment>
<dbReference type="InterPro" id="IPR036976">
    <property type="entry name" value="RimM_N_sf"/>
</dbReference>
<evidence type="ECO:0000256" key="5">
    <source>
        <dbReference type="HAMAP-Rule" id="MF_00014"/>
    </source>
</evidence>